<protein>
    <submittedName>
        <fullName evidence="2">Folate-dependent phosphoribosylglycinamide formyltransferase PurN</fullName>
    </submittedName>
</protein>
<accession>A0ABS4DZU3</accession>
<dbReference type="Pfam" id="PF00551">
    <property type="entry name" value="Formyl_trans_N"/>
    <property type="match status" value="1"/>
</dbReference>
<gene>
    <name evidence="2" type="ORF">J2Z17_002657</name>
</gene>
<dbReference type="EMBL" id="JAGGJU010000006">
    <property type="protein sequence ID" value="MBP1851214.1"/>
    <property type="molecule type" value="Genomic_DNA"/>
</dbReference>
<evidence type="ECO:0000259" key="1">
    <source>
        <dbReference type="Pfam" id="PF00551"/>
    </source>
</evidence>
<evidence type="ECO:0000313" key="2">
    <source>
        <dbReference type="EMBL" id="MBP1851214.1"/>
    </source>
</evidence>
<dbReference type="Proteomes" id="UP000759443">
    <property type="component" value="Unassembled WGS sequence"/>
</dbReference>
<reference evidence="2 3" key="1">
    <citation type="submission" date="2021-03" db="EMBL/GenBank/DDBJ databases">
        <title>Genomic Encyclopedia of Type Strains, Phase IV (KMG-IV): sequencing the most valuable type-strain genomes for metagenomic binning, comparative biology and taxonomic classification.</title>
        <authorList>
            <person name="Goeker M."/>
        </authorList>
    </citation>
    <scope>NUCLEOTIDE SEQUENCE [LARGE SCALE GENOMIC DNA]</scope>
    <source>
        <strain evidence="2 3">DSM 21600</strain>
    </source>
</reference>
<sequence length="260" mass="27547">MPDTEPKTSTILVMTAGGPIPSLVVNALSRRFSDVQVAMEAAEPKSVIYRRRARRFGHLQASGQLATMIAARLLRKLAAGRSAEIIATTGLEPTLPAATPVHPLPSINDPACQALVARLQPAVVLLVSTRIMSRQTLSSVSCPVINLHAGINPAYRGQMGAYWSLVRGDAGNFGATLHLVDAGTDTGATLHDVRTKPARGDFISTYPLVVSAAALPAVLQSVEDALAGTLRPATPEGPSGLCFPPPIWTWLWHGLTRGVW</sequence>
<dbReference type="RefSeq" id="WP_377300082.1">
    <property type="nucleotide sequence ID" value="NZ_JAGGJU010000006.1"/>
</dbReference>
<dbReference type="Gene3D" id="3.40.50.170">
    <property type="entry name" value="Formyl transferase, N-terminal domain"/>
    <property type="match status" value="1"/>
</dbReference>
<dbReference type="SUPFAM" id="SSF53328">
    <property type="entry name" value="Formyltransferase"/>
    <property type="match status" value="1"/>
</dbReference>
<dbReference type="InterPro" id="IPR002376">
    <property type="entry name" value="Formyl_transf_N"/>
</dbReference>
<dbReference type="CDD" id="cd08653">
    <property type="entry name" value="FMT_core_like_3"/>
    <property type="match status" value="1"/>
</dbReference>
<keyword evidence="3" id="KW-1185">Reference proteome</keyword>
<proteinExistence type="predicted"/>
<comment type="caution">
    <text evidence="2">The sequence shown here is derived from an EMBL/GenBank/DDBJ whole genome shotgun (WGS) entry which is preliminary data.</text>
</comment>
<feature type="domain" description="Formyl transferase N-terminal" evidence="1">
    <location>
        <begin position="108"/>
        <end position="194"/>
    </location>
</feature>
<dbReference type="InterPro" id="IPR036477">
    <property type="entry name" value="Formyl_transf_N_sf"/>
</dbReference>
<name>A0ABS4DZU3_9HYPH</name>
<organism evidence="2 3">
    <name type="scientific">Rhizobium halophytocola</name>
    <dbReference type="NCBI Taxonomy" id="735519"/>
    <lineage>
        <taxon>Bacteria</taxon>
        <taxon>Pseudomonadati</taxon>
        <taxon>Pseudomonadota</taxon>
        <taxon>Alphaproteobacteria</taxon>
        <taxon>Hyphomicrobiales</taxon>
        <taxon>Rhizobiaceae</taxon>
        <taxon>Rhizobium/Agrobacterium group</taxon>
        <taxon>Rhizobium</taxon>
    </lineage>
</organism>
<evidence type="ECO:0000313" key="3">
    <source>
        <dbReference type="Proteomes" id="UP000759443"/>
    </source>
</evidence>